<reference evidence="2" key="1">
    <citation type="submission" date="2023-07" db="EMBL/GenBank/DDBJ databases">
        <authorList>
            <consortium name="AG Swart"/>
            <person name="Singh M."/>
            <person name="Singh A."/>
            <person name="Seah K."/>
            <person name="Emmerich C."/>
        </authorList>
    </citation>
    <scope>NUCLEOTIDE SEQUENCE</scope>
    <source>
        <strain evidence="2">DP1</strain>
    </source>
</reference>
<gene>
    <name evidence="2" type="ORF">ECRASSUSDP1_LOCUS28154</name>
</gene>
<accession>A0AAD1Y8H3</accession>
<dbReference type="AlphaFoldDB" id="A0AAD1Y8H3"/>
<sequence>MGAVNCCCKNEESQGASKSISDKYSETTQKGNEITSGKRGKRVRVKKNEGKREPRESETTARSDNLGSETSLDHTQEESKISHSDEFDQDSDSSQSGSLFSTNMEEQYTMLKEEKLKLKRQDCIKFEDSDYSSDSSEEEGDEFNQQDFVKIQKSLMKEERLKGNNQKIKEIINKLYSGSKHKDNPTVILQRYQRFLKRSTETILKHLGIQGTGPGGRPLPIKNEIQELFIKEVESLIRGNKKIPKKLAHSFAEELKTPEKCPDMWAYIHSKKTTQVLRRSNKKITKDDISDSQDSSPAPESSDENPTIEEQTKTWQTSIEQ</sequence>
<name>A0AAD1Y8H3_EUPCR</name>
<evidence type="ECO:0000313" key="3">
    <source>
        <dbReference type="Proteomes" id="UP001295684"/>
    </source>
</evidence>
<evidence type="ECO:0000313" key="2">
    <source>
        <dbReference type="EMBL" id="CAI2386532.1"/>
    </source>
</evidence>
<feature type="compositionally biased region" description="Polar residues" evidence="1">
    <location>
        <begin position="308"/>
        <end position="321"/>
    </location>
</feature>
<dbReference type="EMBL" id="CAMPGE010029051">
    <property type="protein sequence ID" value="CAI2386532.1"/>
    <property type="molecule type" value="Genomic_DNA"/>
</dbReference>
<feature type="region of interest" description="Disordered" evidence="1">
    <location>
        <begin position="276"/>
        <end position="321"/>
    </location>
</feature>
<keyword evidence="3" id="KW-1185">Reference proteome</keyword>
<feature type="compositionally biased region" description="Polar residues" evidence="1">
    <location>
        <begin position="26"/>
        <end position="35"/>
    </location>
</feature>
<protein>
    <submittedName>
        <fullName evidence="2">Uncharacterized protein</fullName>
    </submittedName>
</protein>
<comment type="caution">
    <text evidence="2">The sequence shown here is derived from an EMBL/GenBank/DDBJ whole genome shotgun (WGS) entry which is preliminary data.</text>
</comment>
<feature type="compositionally biased region" description="Basic and acidic residues" evidence="1">
    <location>
        <begin position="71"/>
        <end position="86"/>
    </location>
</feature>
<feature type="compositionally biased region" description="Basic and acidic residues" evidence="1">
    <location>
        <begin position="46"/>
        <end position="61"/>
    </location>
</feature>
<proteinExistence type="predicted"/>
<feature type="region of interest" description="Disordered" evidence="1">
    <location>
        <begin position="1"/>
        <end position="106"/>
    </location>
</feature>
<dbReference type="Proteomes" id="UP001295684">
    <property type="component" value="Unassembled WGS sequence"/>
</dbReference>
<evidence type="ECO:0000256" key="1">
    <source>
        <dbReference type="SAM" id="MobiDB-lite"/>
    </source>
</evidence>
<feature type="compositionally biased region" description="Low complexity" evidence="1">
    <location>
        <begin position="92"/>
        <end position="101"/>
    </location>
</feature>
<organism evidence="2 3">
    <name type="scientific">Euplotes crassus</name>
    <dbReference type="NCBI Taxonomy" id="5936"/>
    <lineage>
        <taxon>Eukaryota</taxon>
        <taxon>Sar</taxon>
        <taxon>Alveolata</taxon>
        <taxon>Ciliophora</taxon>
        <taxon>Intramacronucleata</taxon>
        <taxon>Spirotrichea</taxon>
        <taxon>Hypotrichia</taxon>
        <taxon>Euplotida</taxon>
        <taxon>Euplotidae</taxon>
        <taxon>Moneuplotes</taxon>
    </lineage>
</organism>